<reference evidence="1" key="1">
    <citation type="submission" date="2019-10" db="EMBL/GenBank/DDBJ databases">
        <title>Draft genome sequece of Microseira wollei NIES-4236.</title>
        <authorList>
            <person name="Yamaguchi H."/>
            <person name="Suzuki S."/>
            <person name="Kawachi M."/>
        </authorList>
    </citation>
    <scope>NUCLEOTIDE SEQUENCE</scope>
    <source>
        <strain evidence="1">NIES-4236</strain>
    </source>
</reference>
<evidence type="ECO:0000313" key="2">
    <source>
        <dbReference type="Proteomes" id="UP001050975"/>
    </source>
</evidence>
<keyword evidence="2" id="KW-1185">Reference proteome</keyword>
<dbReference type="Pfam" id="PF13267">
    <property type="entry name" value="DUF4058"/>
    <property type="match status" value="1"/>
</dbReference>
<sequence>MPSPFPGMNPYLEHPALWSGIHHRLITAIANDLNPHLRPKYIAAIEERVYEMSGEKSVLVGIPDVAVQRVSAVTNATASNIAVAAPSAQPIEVTIPLPEISTESYLEIRAVETEEVIAAIEVLSPKNKQSVVGRLQYEAKRQKILGSSTHLVEIDLLRQGEAMPVLNVAIASHYRIFQSQRNSSQSPTLCL</sequence>
<dbReference type="AlphaFoldDB" id="A0AAV3XKZ6"/>
<dbReference type="Proteomes" id="UP001050975">
    <property type="component" value="Unassembled WGS sequence"/>
</dbReference>
<accession>A0AAV3XKZ6</accession>
<evidence type="ECO:0008006" key="3">
    <source>
        <dbReference type="Google" id="ProtNLM"/>
    </source>
</evidence>
<organism evidence="1 2">
    <name type="scientific">Microseira wollei NIES-4236</name>
    <dbReference type="NCBI Taxonomy" id="2530354"/>
    <lineage>
        <taxon>Bacteria</taxon>
        <taxon>Bacillati</taxon>
        <taxon>Cyanobacteriota</taxon>
        <taxon>Cyanophyceae</taxon>
        <taxon>Oscillatoriophycideae</taxon>
        <taxon>Aerosakkonematales</taxon>
        <taxon>Aerosakkonemataceae</taxon>
        <taxon>Microseira</taxon>
    </lineage>
</organism>
<evidence type="ECO:0000313" key="1">
    <source>
        <dbReference type="EMBL" id="GET42605.1"/>
    </source>
</evidence>
<dbReference type="EMBL" id="BLAY01000171">
    <property type="protein sequence ID" value="GET42605.1"/>
    <property type="molecule type" value="Genomic_DNA"/>
</dbReference>
<name>A0AAV3XKZ6_9CYAN</name>
<comment type="caution">
    <text evidence="1">The sequence shown here is derived from an EMBL/GenBank/DDBJ whole genome shotgun (WGS) entry which is preliminary data.</text>
</comment>
<proteinExistence type="predicted"/>
<protein>
    <recommendedName>
        <fullName evidence="3">DUF4058 family protein</fullName>
    </recommendedName>
</protein>
<gene>
    <name evidence="1" type="ORF">MiSe_74230</name>
</gene>
<dbReference type="InterPro" id="IPR025132">
    <property type="entry name" value="DUF4058"/>
</dbReference>